<comment type="caution">
    <text evidence="2">The sequence shown here is derived from an EMBL/GenBank/DDBJ whole genome shotgun (WGS) entry which is preliminary data.</text>
</comment>
<feature type="transmembrane region" description="Helical" evidence="1">
    <location>
        <begin position="67"/>
        <end position="88"/>
    </location>
</feature>
<evidence type="ECO:0000313" key="2">
    <source>
        <dbReference type="EMBL" id="TYL61368.1"/>
    </source>
</evidence>
<organism evidence="2 3">
    <name type="scientific">Agathobacter rectalis</name>
    <dbReference type="NCBI Taxonomy" id="39491"/>
    <lineage>
        <taxon>Bacteria</taxon>
        <taxon>Bacillati</taxon>
        <taxon>Bacillota</taxon>
        <taxon>Clostridia</taxon>
        <taxon>Lachnospirales</taxon>
        <taxon>Lachnospiraceae</taxon>
        <taxon>Agathobacter</taxon>
    </lineage>
</organism>
<dbReference type="RefSeq" id="WP_148871947.1">
    <property type="nucleotide sequence ID" value="NZ_CVRQ01000025.1"/>
</dbReference>
<feature type="transmembrane region" description="Helical" evidence="1">
    <location>
        <begin position="20"/>
        <end position="37"/>
    </location>
</feature>
<dbReference type="EMBL" id="VSTF01000002">
    <property type="protein sequence ID" value="TYL61368.1"/>
    <property type="molecule type" value="Genomic_DNA"/>
</dbReference>
<keyword evidence="1" id="KW-0812">Transmembrane</keyword>
<reference evidence="2 3" key="1">
    <citation type="submission" date="2019-08" db="EMBL/GenBank/DDBJ databases">
        <authorList>
            <person name="Duncan S."/>
            <person name="Walker A."/>
        </authorList>
    </citation>
    <scope>NUCLEOTIDE SEQUENCE [LARGE SCALE GENOMIC DNA]</scope>
    <source>
        <strain evidence="2 3">T3WBe13</strain>
    </source>
</reference>
<evidence type="ECO:0000313" key="3">
    <source>
        <dbReference type="Proteomes" id="UP000324327"/>
    </source>
</evidence>
<name>A0A5S4VV20_9FIRM</name>
<keyword evidence="1" id="KW-1133">Transmembrane helix</keyword>
<gene>
    <name evidence="2" type="ORF">FYL31_03610</name>
</gene>
<dbReference type="Proteomes" id="UP000324327">
    <property type="component" value="Unassembled WGS sequence"/>
</dbReference>
<evidence type="ECO:0000256" key="1">
    <source>
        <dbReference type="SAM" id="Phobius"/>
    </source>
</evidence>
<keyword evidence="1" id="KW-0472">Membrane</keyword>
<reference evidence="2 3" key="2">
    <citation type="submission" date="2019-09" db="EMBL/GenBank/DDBJ databases">
        <title>Strain-level analysis of Eubacterium rectale using genomes from metagenomes.</title>
        <authorList>
            <person name="Karcher N."/>
            <person name="Segata N."/>
        </authorList>
    </citation>
    <scope>NUCLEOTIDE SEQUENCE [LARGE SCALE GENOMIC DNA]</scope>
    <source>
        <strain evidence="2 3">T3WBe13</strain>
    </source>
</reference>
<protein>
    <submittedName>
        <fullName evidence="2">Uncharacterized protein</fullName>
    </submittedName>
</protein>
<accession>A0A5S4VV20</accession>
<sequence length="93" mass="11173">MEDKMIQYLGEHKLFNEKYIIFILFCIFLIEFKNYFSDKNKEKGYTLVISLMYLGEAILFLMPYENYIVDIMCTLFGIVLILCLILRYKSRKG</sequence>
<proteinExistence type="predicted"/>
<dbReference type="AlphaFoldDB" id="A0A5S4VV20"/>
<feature type="transmembrane region" description="Helical" evidence="1">
    <location>
        <begin position="44"/>
        <end position="61"/>
    </location>
</feature>